<dbReference type="InterPro" id="IPR036047">
    <property type="entry name" value="F-box-like_dom_sf"/>
</dbReference>
<gene>
    <name evidence="3" type="primary">LOC104733170</name>
</gene>
<organism evidence="2 3">
    <name type="scientific">Camelina sativa</name>
    <name type="common">False flax</name>
    <name type="synonym">Myagrum sativum</name>
    <dbReference type="NCBI Taxonomy" id="90675"/>
    <lineage>
        <taxon>Eukaryota</taxon>
        <taxon>Viridiplantae</taxon>
        <taxon>Streptophyta</taxon>
        <taxon>Embryophyta</taxon>
        <taxon>Tracheophyta</taxon>
        <taxon>Spermatophyta</taxon>
        <taxon>Magnoliopsida</taxon>
        <taxon>eudicotyledons</taxon>
        <taxon>Gunneridae</taxon>
        <taxon>Pentapetalae</taxon>
        <taxon>rosids</taxon>
        <taxon>malvids</taxon>
        <taxon>Brassicales</taxon>
        <taxon>Brassicaceae</taxon>
        <taxon>Camelineae</taxon>
        <taxon>Camelina</taxon>
    </lineage>
</organism>
<dbReference type="Gene3D" id="1.20.1280.50">
    <property type="match status" value="1"/>
</dbReference>
<dbReference type="SMART" id="SM00579">
    <property type="entry name" value="FBD"/>
    <property type="match status" value="1"/>
</dbReference>
<evidence type="ECO:0000313" key="3">
    <source>
        <dbReference type="RefSeq" id="XP_010451081.1"/>
    </source>
</evidence>
<dbReference type="Pfam" id="PF00646">
    <property type="entry name" value="F-box"/>
    <property type="match status" value="1"/>
</dbReference>
<dbReference type="InterPro" id="IPR001810">
    <property type="entry name" value="F-box_dom"/>
</dbReference>
<evidence type="ECO:0000313" key="2">
    <source>
        <dbReference type="Proteomes" id="UP000694864"/>
    </source>
</evidence>
<dbReference type="GeneID" id="104733170"/>
<dbReference type="SUPFAM" id="SSF52047">
    <property type="entry name" value="RNI-like"/>
    <property type="match status" value="1"/>
</dbReference>
<dbReference type="Pfam" id="PF24758">
    <property type="entry name" value="LRR_At5g56370"/>
    <property type="match status" value="1"/>
</dbReference>
<dbReference type="InterPro" id="IPR050232">
    <property type="entry name" value="FBL13/AtMIF1-like"/>
</dbReference>
<evidence type="ECO:0000259" key="1">
    <source>
        <dbReference type="PROSITE" id="PS50181"/>
    </source>
</evidence>
<dbReference type="InterPro" id="IPR006566">
    <property type="entry name" value="FBD"/>
</dbReference>
<dbReference type="InterPro" id="IPR055411">
    <property type="entry name" value="LRR_FXL15/At3g58940/PEG3-like"/>
</dbReference>
<reference evidence="2" key="1">
    <citation type="journal article" date="2014" name="Nat. Commun.">
        <title>The emerging biofuel crop Camelina sativa retains a highly undifferentiated hexaploid genome structure.</title>
        <authorList>
            <person name="Kagale S."/>
            <person name="Koh C."/>
            <person name="Nixon J."/>
            <person name="Bollina V."/>
            <person name="Clarke W.E."/>
            <person name="Tuteja R."/>
            <person name="Spillane C."/>
            <person name="Robinson S.J."/>
            <person name="Links M.G."/>
            <person name="Clarke C."/>
            <person name="Higgins E.E."/>
            <person name="Huebert T."/>
            <person name="Sharpe A.G."/>
            <person name="Parkin I.A."/>
        </authorList>
    </citation>
    <scope>NUCLEOTIDE SEQUENCE [LARGE SCALE GENOMIC DNA]</scope>
    <source>
        <strain evidence="2">cv. DH55</strain>
    </source>
</reference>
<dbReference type="InterPro" id="IPR032675">
    <property type="entry name" value="LRR_dom_sf"/>
</dbReference>
<feature type="domain" description="F-box" evidence="1">
    <location>
        <begin position="1"/>
        <end position="37"/>
    </location>
</feature>
<dbReference type="PANTHER" id="PTHR31900:SF29">
    <property type="entry name" value="FBD-LIKE DOMAIN FAMILY PROTEIN"/>
    <property type="match status" value="1"/>
</dbReference>
<proteinExistence type="predicted"/>
<dbReference type="SUPFAM" id="SSF81383">
    <property type="entry name" value="F-box domain"/>
    <property type="match status" value="1"/>
</dbReference>
<name>A0ABM0V5H9_CAMSA</name>
<sequence>MDIISHLPDDVLLKILACLRTKDVMRTMLLSKRFKSLWMYVPKLEYDDTTHFPRPRYDYRIFRQFVDRSLMSFKGQVLQSLYLRLGRGFTGGDVAIWVRSALKRGLVELKLEYSYDYNPRPQIFPTSLYTTCETLVVLQLVDIDLNVPDLVCLRSLKSLSLKYANYSDPHSLVRLLLNCPVLEDLFILKGPHTNGLIFKIVVPSLKSLSLDYLGMKELELVAPSLRYLHILDRSPGLLVSKGFNFSQVVKANFDIILSGPEKLLHSLASVEHLRLCLSASEVEYPVGICFHRLKHLEVCTCKSEWFDLFMHLLEDSPTLKVIKINQCHPAAKVRPYWNQPSSVPRFMSSNLEILEWIKYEGVQEEQELATYILKTAVCLKKASFIAKSNDDKTKLQMLQELSLSRRASSTCELLFS</sequence>
<dbReference type="PANTHER" id="PTHR31900">
    <property type="entry name" value="F-BOX/RNI SUPERFAMILY PROTEIN-RELATED"/>
    <property type="match status" value="1"/>
</dbReference>
<dbReference type="RefSeq" id="XP_010451081.1">
    <property type="nucleotide sequence ID" value="XM_010452779.2"/>
</dbReference>
<dbReference type="Gene3D" id="3.80.10.10">
    <property type="entry name" value="Ribonuclease Inhibitor"/>
    <property type="match status" value="1"/>
</dbReference>
<dbReference type="Proteomes" id="UP000694864">
    <property type="component" value="Chromosome 2"/>
</dbReference>
<dbReference type="PROSITE" id="PS50181">
    <property type="entry name" value="FBOX"/>
    <property type="match status" value="1"/>
</dbReference>
<accession>A0ABM0V5H9</accession>
<protein>
    <submittedName>
        <fullName evidence="3">FBD-associated F-box protein At5g56380-like</fullName>
    </submittedName>
</protein>
<dbReference type="SMART" id="SM00256">
    <property type="entry name" value="FBOX"/>
    <property type="match status" value="1"/>
</dbReference>
<dbReference type="Pfam" id="PF08387">
    <property type="entry name" value="FBD"/>
    <property type="match status" value="1"/>
</dbReference>
<keyword evidence="2" id="KW-1185">Reference proteome</keyword>
<reference evidence="3" key="2">
    <citation type="submission" date="2025-08" db="UniProtKB">
        <authorList>
            <consortium name="RefSeq"/>
        </authorList>
    </citation>
    <scope>IDENTIFICATION</scope>
    <source>
        <tissue evidence="3">Leaf</tissue>
    </source>
</reference>